<dbReference type="AlphaFoldDB" id="A0A454Y3F1"/>
<reference evidence="2" key="1">
    <citation type="journal article" date="2008" name="Nat. Genet.">
        <title>The Pristionchus pacificus genome provides a unique perspective on nematode lifestyle and parasitism.</title>
        <authorList>
            <person name="Dieterich C."/>
            <person name="Clifton S.W."/>
            <person name="Schuster L.N."/>
            <person name="Chinwalla A."/>
            <person name="Delehaunty K."/>
            <person name="Dinkelacker I."/>
            <person name="Fulton L."/>
            <person name="Fulton R."/>
            <person name="Godfrey J."/>
            <person name="Minx P."/>
            <person name="Mitreva M."/>
            <person name="Roeseler W."/>
            <person name="Tian H."/>
            <person name="Witte H."/>
            <person name="Yang S.P."/>
            <person name="Wilson R.K."/>
            <person name="Sommer R.J."/>
        </authorList>
    </citation>
    <scope>NUCLEOTIDE SEQUENCE [LARGE SCALE GENOMIC DNA]</scope>
    <source>
        <strain evidence="2">PS312</strain>
    </source>
</reference>
<keyword evidence="2" id="KW-1185">Reference proteome</keyword>
<proteinExistence type="predicted"/>
<accession>A0A8R1UI18</accession>
<reference evidence="1" key="2">
    <citation type="submission" date="2022-06" db="UniProtKB">
        <authorList>
            <consortium name="EnsemblMetazoa"/>
        </authorList>
    </citation>
    <scope>IDENTIFICATION</scope>
    <source>
        <strain evidence="1">PS312</strain>
    </source>
</reference>
<evidence type="ECO:0000313" key="1">
    <source>
        <dbReference type="EnsemblMetazoa" id="PPA26203.1"/>
    </source>
</evidence>
<name>A0A454Y3F1_PRIPA</name>
<evidence type="ECO:0000313" key="2">
    <source>
        <dbReference type="Proteomes" id="UP000005239"/>
    </source>
</evidence>
<accession>A0A454Y3F1</accession>
<organism evidence="1 2">
    <name type="scientific">Pristionchus pacificus</name>
    <name type="common">Parasitic nematode worm</name>
    <dbReference type="NCBI Taxonomy" id="54126"/>
    <lineage>
        <taxon>Eukaryota</taxon>
        <taxon>Metazoa</taxon>
        <taxon>Ecdysozoa</taxon>
        <taxon>Nematoda</taxon>
        <taxon>Chromadorea</taxon>
        <taxon>Rhabditida</taxon>
        <taxon>Rhabditina</taxon>
        <taxon>Diplogasteromorpha</taxon>
        <taxon>Diplogasteroidea</taxon>
        <taxon>Neodiplogasteridae</taxon>
        <taxon>Pristionchus</taxon>
    </lineage>
</organism>
<protein>
    <submittedName>
        <fullName evidence="1">Uncharacterized protein</fullName>
    </submittedName>
</protein>
<dbReference type="EnsemblMetazoa" id="PPA26203.1">
    <property type="protein sequence ID" value="PPA26203.1"/>
    <property type="gene ID" value="WBGene00115757"/>
</dbReference>
<sequence length="111" mass="12490">MDNQPIRPTDTSVEESAPSVDAQLLQQLLLSENERLRQENISMRAEMAELRRMVETLSIRLTTSEQHSSVLQQTVATNTEALTRLARKVDAMGQDVAVSINEFDVGRYDSI</sequence>
<gene>
    <name evidence="1" type="primary">WBGene00115757</name>
</gene>
<dbReference type="Proteomes" id="UP000005239">
    <property type="component" value="Unassembled WGS sequence"/>
</dbReference>